<dbReference type="EMBL" id="JAGUCN010000013">
    <property type="protein sequence ID" value="MBS2212143.1"/>
    <property type="molecule type" value="Genomic_DNA"/>
</dbReference>
<protein>
    <submittedName>
        <fullName evidence="1">Uncharacterized protein</fullName>
    </submittedName>
</protein>
<dbReference type="Proteomes" id="UP000721861">
    <property type="component" value="Unassembled WGS sequence"/>
</dbReference>
<evidence type="ECO:0000313" key="1">
    <source>
        <dbReference type="EMBL" id="MBS2212143.1"/>
    </source>
</evidence>
<organism evidence="1 2">
    <name type="scientific">Carboxylicivirga mesophila</name>
    <dbReference type="NCBI Taxonomy" id="1166478"/>
    <lineage>
        <taxon>Bacteria</taxon>
        <taxon>Pseudomonadati</taxon>
        <taxon>Bacteroidota</taxon>
        <taxon>Bacteroidia</taxon>
        <taxon>Marinilabiliales</taxon>
        <taxon>Marinilabiliaceae</taxon>
        <taxon>Carboxylicivirga</taxon>
    </lineage>
</organism>
<name>A0ABS5KAT9_9BACT</name>
<proteinExistence type="predicted"/>
<comment type="caution">
    <text evidence="1">The sequence shown here is derived from an EMBL/GenBank/DDBJ whole genome shotgun (WGS) entry which is preliminary data.</text>
</comment>
<sequence length="192" mass="22718">MKKIDLKYYSFVDDKYIVRLGNGHEYEFKQERQAKAFLVKTSKYLTEQLNFSNHIFTNVILTYRQNYLLFSPNSGKRQADVYQAERDINDFINAIHKSLEKAIWMGSTNNGNYIVFSAFYYVCYALRNICANLNVLAERQKLTSLKYQLSSYQREINLIETSLNEFEQMKAVRIFERARYTDIESINMAKVV</sequence>
<accession>A0ABS5KAT9</accession>
<keyword evidence="2" id="KW-1185">Reference proteome</keyword>
<gene>
    <name evidence="1" type="ORF">KEM09_12055</name>
</gene>
<reference evidence="1 2" key="1">
    <citation type="journal article" date="2014" name="Int. J. Syst. Evol. Microbiol.">
        <title>Carboxylicivirga gen. nov. in the family Marinilabiliaceae with two novel species, Carboxylicivirga mesophila sp. nov. and Carboxylicivirga taeanensis sp. nov., and reclassification of Cytophaga fermentans as Saccharicrinis fermentans gen. nov., comb. nov.</title>
        <authorList>
            <person name="Yang S.H."/>
            <person name="Seo H.S."/>
            <person name="Woo J.H."/>
            <person name="Oh H.M."/>
            <person name="Jang H."/>
            <person name="Lee J.H."/>
            <person name="Kim S.J."/>
            <person name="Kwon K.K."/>
        </authorList>
    </citation>
    <scope>NUCLEOTIDE SEQUENCE [LARGE SCALE GENOMIC DNA]</scope>
    <source>
        <strain evidence="1 2">JCM 18290</strain>
    </source>
</reference>
<evidence type="ECO:0000313" key="2">
    <source>
        <dbReference type="Proteomes" id="UP000721861"/>
    </source>
</evidence>
<dbReference type="RefSeq" id="WP_212228626.1">
    <property type="nucleotide sequence ID" value="NZ_JAGUCN010000013.1"/>
</dbReference>